<keyword evidence="3" id="KW-0274">FAD</keyword>
<keyword evidence="2" id="KW-0285">Flavoprotein</keyword>
<dbReference type="InterPro" id="IPR023753">
    <property type="entry name" value="FAD/NAD-binding_dom"/>
</dbReference>
<sequence length="394" mass="42122">MAIHPERIVIVGGGVTAARTAQAVRDLDANSAIMVLSEERIAPYDRPPLSKEALLTDPAPAPTTLLSVDDAAASDIELRMGHRVVGLDTKARLLDVDGQAEPVPFDKLVVATGTRARSLPVLRGLPRVCHLRTADDAARVRSALKSGEPLVLVGGGFIGLEVAAAARKRGVDVTVVEVTPLPLGGVLGDEMAGSLQQWHRDRGVRFRCGVSIEYAVDRGTYTEMGLSDGTSLNAGCVLVGVGVDRELDWIARAGIKTHVGVVCDHDGRTNVPEVFATGDIACLHDRDGCRPASHWTAAVDSAQRVARRIVGLDQDPESDEEYFWSYQGDLRLMSVGHRSSSAKLHLVSGDLGAGKFAVEWREGDEVIGAVAANSAGDFLRSRMALRRNQEPIPR</sequence>
<dbReference type="InterPro" id="IPR050446">
    <property type="entry name" value="FAD-oxidoreductase/Apoptosis"/>
</dbReference>
<accession>A0A7Z0DI79</accession>
<dbReference type="SUPFAM" id="SSF51905">
    <property type="entry name" value="FAD/NAD(P)-binding domain"/>
    <property type="match status" value="2"/>
</dbReference>
<keyword evidence="8" id="KW-1185">Reference proteome</keyword>
<dbReference type="PRINTS" id="PR00368">
    <property type="entry name" value="FADPNR"/>
</dbReference>
<dbReference type="InterPro" id="IPR016156">
    <property type="entry name" value="FAD/NAD-linked_Rdtase_dimer_sf"/>
</dbReference>
<organism evidence="7 8">
    <name type="scientific">Nocardioides panzhihuensis</name>
    <dbReference type="NCBI Taxonomy" id="860243"/>
    <lineage>
        <taxon>Bacteria</taxon>
        <taxon>Bacillati</taxon>
        <taxon>Actinomycetota</taxon>
        <taxon>Actinomycetes</taxon>
        <taxon>Propionibacteriales</taxon>
        <taxon>Nocardioidaceae</taxon>
        <taxon>Nocardioides</taxon>
    </lineage>
</organism>
<dbReference type="Proteomes" id="UP000564496">
    <property type="component" value="Unassembled WGS sequence"/>
</dbReference>
<dbReference type="GO" id="GO:0005737">
    <property type="term" value="C:cytoplasm"/>
    <property type="evidence" value="ECO:0007669"/>
    <property type="project" value="TreeGrafter"/>
</dbReference>
<name>A0A7Z0DI79_9ACTN</name>
<evidence type="ECO:0000259" key="6">
    <source>
        <dbReference type="Pfam" id="PF14759"/>
    </source>
</evidence>
<gene>
    <name evidence="7" type="ORF">BJ988_000512</name>
</gene>
<dbReference type="AlphaFoldDB" id="A0A7Z0DI79"/>
<evidence type="ECO:0000256" key="3">
    <source>
        <dbReference type="ARBA" id="ARBA00022827"/>
    </source>
</evidence>
<proteinExistence type="predicted"/>
<comment type="caution">
    <text evidence="7">The sequence shown here is derived from an EMBL/GenBank/DDBJ whole genome shotgun (WGS) entry which is preliminary data.</text>
</comment>
<dbReference type="Gene3D" id="3.30.390.30">
    <property type="match status" value="1"/>
</dbReference>
<evidence type="ECO:0000256" key="4">
    <source>
        <dbReference type="ARBA" id="ARBA00023002"/>
    </source>
</evidence>
<dbReference type="Gene3D" id="3.50.50.60">
    <property type="entry name" value="FAD/NAD(P)-binding domain"/>
    <property type="match status" value="2"/>
</dbReference>
<dbReference type="EMBL" id="JACBZR010000001">
    <property type="protein sequence ID" value="NYI75864.1"/>
    <property type="molecule type" value="Genomic_DNA"/>
</dbReference>
<dbReference type="InterPro" id="IPR036188">
    <property type="entry name" value="FAD/NAD-bd_sf"/>
</dbReference>
<dbReference type="InterPro" id="IPR028202">
    <property type="entry name" value="Reductase_C"/>
</dbReference>
<feature type="domain" description="Reductase C-terminal" evidence="6">
    <location>
        <begin position="322"/>
        <end position="391"/>
    </location>
</feature>
<evidence type="ECO:0000313" key="7">
    <source>
        <dbReference type="EMBL" id="NYI75864.1"/>
    </source>
</evidence>
<dbReference type="Pfam" id="PF14759">
    <property type="entry name" value="Reductase_C"/>
    <property type="match status" value="1"/>
</dbReference>
<keyword evidence="4" id="KW-0560">Oxidoreductase</keyword>
<comment type="cofactor">
    <cofactor evidence="1">
        <name>FAD</name>
        <dbReference type="ChEBI" id="CHEBI:57692"/>
    </cofactor>
</comment>
<evidence type="ECO:0000259" key="5">
    <source>
        <dbReference type="Pfam" id="PF07992"/>
    </source>
</evidence>
<reference evidence="7 8" key="1">
    <citation type="submission" date="2020-07" db="EMBL/GenBank/DDBJ databases">
        <title>Sequencing the genomes of 1000 actinobacteria strains.</title>
        <authorList>
            <person name="Klenk H.-P."/>
        </authorList>
    </citation>
    <scope>NUCLEOTIDE SEQUENCE [LARGE SCALE GENOMIC DNA]</scope>
    <source>
        <strain evidence="7 8">DSM 26487</strain>
    </source>
</reference>
<dbReference type="SUPFAM" id="SSF55424">
    <property type="entry name" value="FAD/NAD-linked reductases, dimerisation (C-terminal) domain"/>
    <property type="match status" value="1"/>
</dbReference>
<feature type="domain" description="FAD/NAD(P)-binding" evidence="5">
    <location>
        <begin position="7"/>
        <end position="300"/>
    </location>
</feature>
<dbReference type="PANTHER" id="PTHR43557:SF2">
    <property type="entry name" value="RIESKE DOMAIN-CONTAINING PROTEIN-RELATED"/>
    <property type="match status" value="1"/>
</dbReference>
<evidence type="ECO:0000256" key="2">
    <source>
        <dbReference type="ARBA" id="ARBA00022630"/>
    </source>
</evidence>
<dbReference type="PRINTS" id="PR00411">
    <property type="entry name" value="PNDRDTASEI"/>
</dbReference>
<dbReference type="GO" id="GO:0016651">
    <property type="term" value="F:oxidoreductase activity, acting on NAD(P)H"/>
    <property type="evidence" value="ECO:0007669"/>
    <property type="project" value="TreeGrafter"/>
</dbReference>
<protein>
    <submittedName>
        <fullName evidence="7">NADPH-dependent 2,4-dienoyl-CoA reductase/sulfur reductase-like enzyme</fullName>
    </submittedName>
</protein>
<dbReference type="PANTHER" id="PTHR43557">
    <property type="entry name" value="APOPTOSIS-INDUCING FACTOR 1"/>
    <property type="match status" value="1"/>
</dbReference>
<dbReference type="Pfam" id="PF07992">
    <property type="entry name" value="Pyr_redox_2"/>
    <property type="match status" value="1"/>
</dbReference>
<evidence type="ECO:0000313" key="8">
    <source>
        <dbReference type="Proteomes" id="UP000564496"/>
    </source>
</evidence>
<evidence type="ECO:0000256" key="1">
    <source>
        <dbReference type="ARBA" id="ARBA00001974"/>
    </source>
</evidence>
<dbReference type="RefSeq" id="WP_179656536.1">
    <property type="nucleotide sequence ID" value="NZ_JACBZR010000001.1"/>
</dbReference>